<feature type="coiled-coil region" evidence="1">
    <location>
        <begin position="243"/>
        <end position="277"/>
    </location>
</feature>
<dbReference type="RefSeq" id="WP_308955334.1">
    <property type="nucleotide sequence ID" value="NZ_JAVICY010000002.1"/>
</dbReference>
<comment type="caution">
    <text evidence="2">The sequence shown here is derived from an EMBL/GenBank/DDBJ whole genome shotgun (WGS) entry which is preliminary data.</text>
</comment>
<dbReference type="AlphaFoldDB" id="A0AAW8JG24"/>
<evidence type="ECO:0000313" key="3">
    <source>
        <dbReference type="Proteomes" id="UP001243195"/>
    </source>
</evidence>
<evidence type="ECO:0000313" key="2">
    <source>
        <dbReference type="EMBL" id="MDQ9070764.1"/>
    </source>
</evidence>
<dbReference type="EMBL" id="JAVIDA010000004">
    <property type="protein sequence ID" value="MDQ9070764.1"/>
    <property type="molecule type" value="Genomic_DNA"/>
</dbReference>
<proteinExistence type="predicted"/>
<sequence length="351" mass="40934">MGLAEIIFNSIKQNYFSVWDIITLIEQKTNNDLYDIGLFLGHINIEEHITIYQKDKFYHLHEIDLNFNKNPLGEIIDISMNIMPFDSDEEQHQGRMKLHHKAINLFFSKQDIYNFKPIMDLGFIEKPTPQVIEVESIQEAEPKDNYKFLLYKQHLFSIDECACIISDYDPLEIQKYPHNDIDEIAPDYSRAYSFIRSAIEADKLNIFNYKIDADNFREYLACENIIITGFNDQLKNDLTIQSLDHQNSTIEHLKKENEKLKVELLEKEQKIKELELIQTTEDKSKLGSTRAENNVAKLILALSAQANIDTSRPYAQYESLKTQAELLGIDKFPSNENVASWLKKANYQNPN</sequence>
<keyword evidence="1" id="KW-0175">Coiled coil</keyword>
<reference evidence="2" key="1">
    <citation type="submission" date="2023-08" db="EMBL/GenBank/DDBJ databases">
        <title>Emergence of clinically-relevant ST2 carbapenem-resistant Acinetobacter baumannii strains in hospital sewages in Zhejiang, East of China.</title>
        <authorList>
            <person name="Kaichao C."/>
            <person name="Zhang R."/>
        </authorList>
    </citation>
    <scope>NUCLEOTIDE SEQUENCE</scope>
    <source>
        <strain evidence="2">M-SY-60</strain>
    </source>
</reference>
<dbReference type="Proteomes" id="UP001243195">
    <property type="component" value="Unassembled WGS sequence"/>
</dbReference>
<name>A0AAW8JG24_9GAMM</name>
<organism evidence="2 3">
    <name type="scientific">Acinetobacter gerneri</name>
    <dbReference type="NCBI Taxonomy" id="202952"/>
    <lineage>
        <taxon>Bacteria</taxon>
        <taxon>Pseudomonadati</taxon>
        <taxon>Pseudomonadota</taxon>
        <taxon>Gammaproteobacteria</taxon>
        <taxon>Moraxellales</taxon>
        <taxon>Moraxellaceae</taxon>
        <taxon>Acinetobacter</taxon>
    </lineage>
</organism>
<protein>
    <submittedName>
        <fullName evidence="2">Uncharacterized protein</fullName>
    </submittedName>
</protein>
<evidence type="ECO:0000256" key="1">
    <source>
        <dbReference type="SAM" id="Coils"/>
    </source>
</evidence>
<accession>A0AAW8JG24</accession>
<gene>
    <name evidence="2" type="ORF">RFH51_04730</name>
</gene>